<feature type="region of interest" description="Disordered" evidence="1">
    <location>
        <begin position="321"/>
        <end position="350"/>
    </location>
</feature>
<dbReference type="Proteomes" id="UP000054107">
    <property type="component" value="Unassembled WGS sequence"/>
</dbReference>
<feature type="region of interest" description="Disordered" evidence="1">
    <location>
        <begin position="205"/>
        <end position="236"/>
    </location>
</feature>
<keyword evidence="3" id="KW-1185">Reference proteome</keyword>
<evidence type="ECO:0000313" key="3">
    <source>
        <dbReference type="Proteomes" id="UP000054107"/>
    </source>
</evidence>
<gene>
    <name evidence="2" type="primary">PARPA_12667.1 scaffold 45263</name>
</gene>
<accession>A0A0B7NSV9</accession>
<proteinExistence type="predicted"/>
<name>A0A0B7NSV9_9FUNG</name>
<dbReference type="AlphaFoldDB" id="A0A0B7NSV9"/>
<sequence length="350" mass="39187">MVDNKQRNITLKKLARWGPSSSVPSQASASKTQTIPPLSNDAPFVNIHHDNLQQGSLYIIKIKQVSLALFEGSEMEPLRWSEARQLPGDFDIYNAFDECGNPPIHLWSRYLRVGVPSNWFSMFEEARRKQRQWMLHQEQQQIISNPEKQEDQGYFYQPADAHAVQNASVISPAAAAAAYSNVDVSSMDLNSNRLASPSIDVIDPGVMNNEDLQSTTTSTTASTSAPNSDYDNAKRRSIVSPVLSELTREQIRRHVAPGRAVKPKNDSPPPLVHHRSKEFYTQTQPTPLPALNNNNTILDSSAFVTEVDFPHDSDRFSIHSETIKSPELTNQLQKPFGQNTNRSLPKTAWG</sequence>
<reference evidence="2 3" key="1">
    <citation type="submission" date="2014-09" db="EMBL/GenBank/DDBJ databases">
        <authorList>
            <person name="Ellenberger Sabrina"/>
        </authorList>
    </citation>
    <scope>NUCLEOTIDE SEQUENCE [LARGE SCALE GENOMIC DNA]</scope>
    <source>
        <strain evidence="2 3">CBS 412.66</strain>
    </source>
</reference>
<evidence type="ECO:0000256" key="1">
    <source>
        <dbReference type="SAM" id="MobiDB-lite"/>
    </source>
</evidence>
<feature type="compositionally biased region" description="Polar residues" evidence="1">
    <location>
        <begin position="327"/>
        <end position="344"/>
    </location>
</feature>
<dbReference type="EMBL" id="LN733809">
    <property type="protein sequence ID" value="CEP18363.1"/>
    <property type="molecule type" value="Genomic_DNA"/>
</dbReference>
<organism evidence="2 3">
    <name type="scientific">Parasitella parasitica</name>
    <dbReference type="NCBI Taxonomy" id="35722"/>
    <lineage>
        <taxon>Eukaryota</taxon>
        <taxon>Fungi</taxon>
        <taxon>Fungi incertae sedis</taxon>
        <taxon>Mucoromycota</taxon>
        <taxon>Mucoromycotina</taxon>
        <taxon>Mucoromycetes</taxon>
        <taxon>Mucorales</taxon>
        <taxon>Mucorineae</taxon>
        <taxon>Mucoraceae</taxon>
        <taxon>Parasitella</taxon>
    </lineage>
</organism>
<evidence type="ECO:0000313" key="2">
    <source>
        <dbReference type="EMBL" id="CEP18363.1"/>
    </source>
</evidence>
<feature type="compositionally biased region" description="Low complexity" evidence="1">
    <location>
        <begin position="214"/>
        <end position="225"/>
    </location>
</feature>
<dbReference type="OrthoDB" id="2330750at2759"/>
<protein>
    <submittedName>
        <fullName evidence="2">Uncharacterized protein</fullName>
    </submittedName>
</protein>